<keyword evidence="2" id="KW-1185">Reference proteome</keyword>
<reference evidence="1" key="1">
    <citation type="submission" date="2020-06" db="EMBL/GenBank/DDBJ databases">
        <title>Legume-microbial interactions unlock mineral nutrients during tropical forest succession.</title>
        <authorList>
            <person name="Epihov D.Z."/>
        </authorList>
    </citation>
    <scope>NUCLEOTIDE SEQUENCE [LARGE SCALE GENOMIC DNA]</scope>
    <source>
        <strain evidence="1">Pan2503</strain>
    </source>
</reference>
<proteinExistence type="predicted"/>
<accession>A0A7V8SXP5</accession>
<evidence type="ECO:0000313" key="2">
    <source>
        <dbReference type="Proteomes" id="UP000567293"/>
    </source>
</evidence>
<gene>
    <name evidence="1" type="ORF">HRJ53_14625</name>
</gene>
<dbReference type="Proteomes" id="UP000567293">
    <property type="component" value="Unassembled WGS sequence"/>
</dbReference>
<evidence type="ECO:0000313" key="1">
    <source>
        <dbReference type="EMBL" id="MBA0086218.1"/>
    </source>
</evidence>
<dbReference type="AlphaFoldDB" id="A0A7V8SXP5"/>
<dbReference type="EMBL" id="JACDQQ010001404">
    <property type="protein sequence ID" value="MBA0086218.1"/>
    <property type="molecule type" value="Genomic_DNA"/>
</dbReference>
<comment type="caution">
    <text evidence="1">The sequence shown here is derived from an EMBL/GenBank/DDBJ whole genome shotgun (WGS) entry which is preliminary data.</text>
</comment>
<organism evidence="1 2">
    <name type="scientific">Candidatus Acidiferrum panamense</name>
    <dbReference type="NCBI Taxonomy" id="2741543"/>
    <lineage>
        <taxon>Bacteria</taxon>
        <taxon>Pseudomonadati</taxon>
        <taxon>Acidobacteriota</taxon>
        <taxon>Terriglobia</taxon>
        <taxon>Candidatus Acidiferrales</taxon>
        <taxon>Candidatus Acidiferrum</taxon>
    </lineage>
</organism>
<name>A0A7V8SXP5_9BACT</name>
<protein>
    <submittedName>
        <fullName evidence="1">Uncharacterized protein</fullName>
    </submittedName>
</protein>
<sequence length="57" mass="6297">MTNTKALAHIVPDKTYPGMWRVLRPDGSLSDMVNKTRAKDVAWGLAENTVYHLGKAA</sequence>